<dbReference type="Proteomes" id="UP000657918">
    <property type="component" value="Chromosome 4"/>
</dbReference>
<evidence type="ECO:0000313" key="6">
    <source>
        <dbReference type="EMBL" id="KAF9683829.1"/>
    </source>
</evidence>
<evidence type="ECO:0000256" key="1">
    <source>
        <dbReference type="ARBA" id="ARBA00008140"/>
    </source>
</evidence>
<evidence type="ECO:0000313" key="7">
    <source>
        <dbReference type="Proteomes" id="UP000657918"/>
    </source>
</evidence>
<dbReference type="OrthoDB" id="412286at2759"/>
<accession>A0A835K720</accession>
<dbReference type="SMART" id="SM01179">
    <property type="entry name" value="DUF862"/>
    <property type="match status" value="1"/>
</dbReference>
<organism evidence="6 7">
    <name type="scientific">Salix dunnii</name>
    <dbReference type="NCBI Taxonomy" id="1413687"/>
    <lineage>
        <taxon>Eukaryota</taxon>
        <taxon>Viridiplantae</taxon>
        <taxon>Streptophyta</taxon>
        <taxon>Embryophyta</taxon>
        <taxon>Tracheophyta</taxon>
        <taxon>Spermatophyta</taxon>
        <taxon>Magnoliopsida</taxon>
        <taxon>eudicotyledons</taxon>
        <taxon>Gunneridae</taxon>
        <taxon>Pentapetalae</taxon>
        <taxon>rosids</taxon>
        <taxon>fabids</taxon>
        <taxon>Malpighiales</taxon>
        <taxon>Salicaceae</taxon>
        <taxon>Saliceae</taxon>
        <taxon>Salix</taxon>
    </lineage>
</organism>
<sequence length="308" mass="33993">MTEVILHVYDVTNSGSEKTNNTILNINKIFKDAIGLGGIFHSAVQLSMRSGVQRDNYFCGSQSLTWGIDGDSGVLVLIDILDLIHGDDEWSFGFCEQGTGVFSCPSTKNPMYTYRERIVLGETSFSISKVNQILRELSREWPGNAYDLLAKNCNHFCDEFCGRLGVPKLPGWVNRFANAGDAAMEVAGNTAFRFRQAKTEIVSASKVAYRFLASVTSNNGSALESPENSNRGVPRFQGTWFKNLITNGVKPSSSTEVDNQDENMLLQHPRSKQGAGQLSRQISQQESDLPPLHQNSRHDEALPASSTF</sequence>
<dbReference type="PANTHER" id="PTHR12378:SF9">
    <property type="entry name" value="OS06G0107000 PROTEIN"/>
    <property type="match status" value="1"/>
</dbReference>
<dbReference type="PROSITE" id="PS51858">
    <property type="entry name" value="PPPDE"/>
    <property type="match status" value="1"/>
</dbReference>
<dbReference type="InterPro" id="IPR042266">
    <property type="entry name" value="PPPDE_sf"/>
</dbReference>
<feature type="domain" description="PPPDE" evidence="5">
    <location>
        <begin position="2"/>
        <end position="188"/>
    </location>
</feature>
<evidence type="ECO:0000259" key="5">
    <source>
        <dbReference type="PROSITE" id="PS51858"/>
    </source>
</evidence>
<protein>
    <recommendedName>
        <fullName evidence="5">PPPDE domain-containing protein</fullName>
    </recommendedName>
</protein>
<keyword evidence="3" id="KW-0378">Hydrolase</keyword>
<dbReference type="GO" id="GO:0016579">
    <property type="term" value="P:protein deubiquitination"/>
    <property type="evidence" value="ECO:0007669"/>
    <property type="project" value="TreeGrafter"/>
</dbReference>
<feature type="compositionally biased region" description="Polar residues" evidence="4">
    <location>
        <begin position="274"/>
        <end position="287"/>
    </location>
</feature>
<reference evidence="6 7" key="1">
    <citation type="submission" date="2020-10" db="EMBL/GenBank/DDBJ databases">
        <title>Plant Genome Project.</title>
        <authorList>
            <person name="Zhang R.-G."/>
        </authorList>
    </citation>
    <scope>NUCLEOTIDE SEQUENCE [LARGE SCALE GENOMIC DNA]</scope>
    <source>
        <strain evidence="6">FAFU-HL-1</strain>
        <tissue evidence="6">Leaf</tissue>
    </source>
</reference>
<name>A0A835K720_9ROSI</name>
<dbReference type="PANTHER" id="PTHR12378">
    <property type="entry name" value="DESUMOYLATING ISOPEPTIDASE"/>
    <property type="match status" value="1"/>
</dbReference>
<dbReference type="Pfam" id="PF05903">
    <property type="entry name" value="Peptidase_C97"/>
    <property type="match status" value="1"/>
</dbReference>
<dbReference type="AlphaFoldDB" id="A0A835K720"/>
<evidence type="ECO:0000256" key="2">
    <source>
        <dbReference type="ARBA" id="ARBA00022670"/>
    </source>
</evidence>
<dbReference type="GO" id="GO:0101005">
    <property type="term" value="F:deubiquitinase activity"/>
    <property type="evidence" value="ECO:0007669"/>
    <property type="project" value="TreeGrafter"/>
</dbReference>
<gene>
    <name evidence="6" type="ORF">SADUNF_Sadunf04G0054800</name>
</gene>
<comment type="similarity">
    <text evidence="1">Belongs to the DeSI family.</text>
</comment>
<dbReference type="EMBL" id="JADGMS010000004">
    <property type="protein sequence ID" value="KAF9683829.1"/>
    <property type="molecule type" value="Genomic_DNA"/>
</dbReference>
<proteinExistence type="inferred from homology"/>
<feature type="region of interest" description="Disordered" evidence="4">
    <location>
        <begin position="269"/>
        <end position="308"/>
    </location>
</feature>
<evidence type="ECO:0000256" key="3">
    <source>
        <dbReference type="ARBA" id="ARBA00022801"/>
    </source>
</evidence>
<dbReference type="GO" id="GO:0006508">
    <property type="term" value="P:proteolysis"/>
    <property type="evidence" value="ECO:0007669"/>
    <property type="project" value="UniProtKB-KW"/>
</dbReference>
<dbReference type="Gene3D" id="3.90.1720.30">
    <property type="entry name" value="PPPDE domains"/>
    <property type="match status" value="1"/>
</dbReference>
<comment type="caution">
    <text evidence="6">The sequence shown here is derived from an EMBL/GenBank/DDBJ whole genome shotgun (WGS) entry which is preliminary data.</text>
</comment>
<evidence type="ECO:0000256" key="4">
    <source>
        <dbReference type="SAM" id="MobiDB-lite"/>
    </source>
</evidence>
<keyword evidence="2" id="KW-0645">Protease</keyword>
<dbReference type="InterPro" id="IPR008580">
    <property type="entry name" value="PPPDE_dom"/>
</dbReference>
<keyword evidence="7" id="KW-1185">Reference proteome</keyword>